<dbReference type="EMBL" id="JANPWB010000012">
    <property type="protein sequence ID" value="KAJ1114673.1"/>
    <property type="molecule type" value="Genomic_DNA"/>
</dbReference>
<keyword evidence="3" id="KW-1185">Reference proteome</keyword>
<feature type="compositionally biased region" description="Low complexity" evidence="1">
    <location>
        <begin position="60"/>
        <end position="75"/>
    </location>
</feature>
<organism evidence="2 3">
    <name type="scientific">Pleurodeles waltl</name>
    <name type="common">Iberian ribbed newt</name>
    <dbReference type="NCBI Taxonomy" id="8319"/>
    <lineage>
        <taxon>Eukaryota</taxon>
        <taxon>Metazoa</taxon>
        <taxon>Chordata</taxon>
        <taxon>Craniata</taxon>
        <taxon>Vertebrata</taxon>
        <taxon>Euteleostomi</taxon>
        <taxon>Amphibia</taxon>
        <taxon>Batrachia</taxon>
        <taxon>Caudata</taxon>
        <taxon>Salamandroidea</taxon>
        <taxon>Salamandridae</taxon>
        <taxon>Pleurodelinae</taxon>
        <taxon>Pleurodeles</taxon>
    </lineage>
</organism>
<proteinExistence type="predicted"/>
<accession>A0AAV7NN92</accession>
<protein>
    <submittedName>
        <fullName evidence="2">Uncharacterized protein</fullName>
    </submittedName>
</protein>
<dbReference type="Proteomes" id="UP001066276">
    <property type="component" value="Chromosome 8"/>
</dbReference>
<dbReference type="AlphaFoldDB" id="A0AAV7NN92"/>
<gene>
    <name evidence="2" type="ORF">NDU88_002908</name>
</gene>
<evidence type="ECO:0000256" key="1">
    <source>
        <dbReference type="SAM" id="MobiDB-lite"/>
    </source>
</evidence>
<evidence type="ECO:0000313" key="2">
    <source>
        <dbReference type="EMBL" id="KAJ1114673.1"/>
    </source>
</evidence>
<comment type="caution">
    <text evidence="2">The sequence shown here is derived from an EMBL/GenBank/DDBJ whole genome shotgun (WGS) entry which is preliminary data.</text>
</comment>
<feature type="region of interest" description="Disordered" evidence="1">
    <location>
        <begin position="53"/>
        <end position="88"/>
    </location>
</feature>
<reference evidence="2" key="1">
    <citation type="journal article" date="2022" name="bioRxiv">
        <title>Sequencing and chromosome-scale assembly of the giantPleurodeles waltlgenome.</title>
        <authorList>
            <person name="Brown T."/>
            <person name="Elewa A."/>
            <person name="Iarovenko S."/>
            <person name="Subramanian E."/>
            <person name="Araus A.J."/>
            <person name="Petzold A."/>
            <person name="Susuki M."/>
            <person name="Suzuki K.-i.T."/>
            <person name="Hayashi T."/>
            <person name="Toyoda A."/>
            <person name="Oliveira C."/>
            <person name="Osipova E."/>
            <person name="Leigh N.D."/>
            <person name="Simon A."/>
            <person name="Yun M.H."/>
        </authorList>
    </citation>
    <scope>NUCLEOTIDE SEQUENCE</scope>
    <source>
        <strain evidence="2">20211129_DDA</strain>
        <tissue evidence="2">Liver</tissue>
    </source>
</reference>
<evidence type="ECO:0000313" key="3">
    <source>
        <dbReference type="Proteomes" id="UP001066276"/>
    </source>
</evidence>
<feature type="region of interest" description="Disordered" evidence="1">
    <location>
        <begin position="1"/>
        <end position="35"/>
    </location>
</feature>
<name>A0AAV7NN92_PLEWA</name>
<sequence length="88" mass="8940">MQCPGLLPAPGAADEPPSKRQLGRRARSLTSGFCEGRVSPCRGDSSLEAAAQKPAVGLKPASLASPSASGEGAPPTSQMSAVRRLQLL</sequence>